<accession>A0A6A6W4H9</accession>
<dbReference type="Proteomes" id="UP000799437">
    <property type="component" value="Unassembled WGS sequence"/>
</dbReference>
<dbReference type="RefSeq" id="XP_033599395.1">
    <property type="nucleotide sequence ID" value="XM_033745437.1"/>
</dbReference>
<reference evidence="1" key="1">
    <citation type="journal article" date="2020" name="Stud. Mycol.">
        <title>101 Dothideomycetes genomes: a test case for predicting lifestyles and emergence of pathogens.</title>
        <authorList>
            <person name="Haridas S."/>
            <person name="Albert R."/>
            <person name="Binder M."/>
            <person name="Bloem J."/>
            <person name="Labutti K."/>
            <person name="Salamov A."/>
            <person name="Andreopoulos B."/>
            <person name="Baker S."/>
            <person name="Barry K."/>
            <person name="Bills G."/>
            <person name="Bluhm B."/>
            <person name="Cannon C."/>
            <person name="Castanera R."/>
            <person name="Culley D."/>
            <person name="Daum C."/>
            <person name="Ezra D."/>
            <person name="Gonzalez J."/>
            <person name="Henrissat B."/>
            <person name="Kuo A."/>
            <person name="Liang C."/>
            <person name="Lipzen A."/>
            <person name="Lutzoni F."/>
            <person name="Magnuson J."/>
            <person name="Mondo S."/>
            <person name="Nolan M."/>
            <person name="Ohm R."/>
            <person name="Pangilinan J."/>
            <person name="Park H.-J."/>
            <person name="Ramirez L."/>
            <person name="Alfaro M."/>
            <person name="Sun H."/>
            <person name="Tritt A."/>
            <person name="Yoshinaga Y."/>
            <person name="Zwiers L.-H."/>
            <person name="Turgeon B."/>
            <person name="Goodwin S."/>
            <person name="Spatafora J."/>
            <person name="Crous P."/>
            <person name="Grigoriev I."/>
        </authorList>
    </citation>
    <scope>NUCLEOTIDE SEQUENCE</scope>
    <source>
        <strain evidence="1">CBS 121739</strain>
    </source>
</reference>
<evidence type="ECO:0000313" key="2">
    <source>
        <dbReference type="Proteomes" id="UP000799437"/>
    </source>
</evidence>
<dbReference type="EMBL" id="ML996574">
    <property type="protein sequence ID" value="KAF2756944.1"/>
    <property type="molecule type" value="Genomic_DNA"/>
</dbReference>
<sequence>MTQISTFRQATPIYLSNIDIFPLNIDENCYHIERHARQNELKHDDVILPRPGASHEDNAAAAFITHFSTMPCTVLSPAPASGRNSRHQCPWKVAMSGSLRPRTSETSALRNGVVEGSSFATIPANPRCSGARLCCMVRLLCIIPVATYFHSLTTGWITWNLGGGKSRKNDRDKLDRPAGSSKTKIILKSHRRPRLSPSFSSSAHHYHIICSSGTTIALFADGNTR</sequence>
<organism evidence="1 2">
    <name type="scientific">Pseudovirgaria hyperparasitica</name>
    <dbReference type="NCBI Taxonomy" id="470096"/>
    <lineage>
        <taxon>Eukaryota</taxon>
        <taxon>Fungi</taxon>
        <taxon>Dikarya</taxon>
        <taxon>Ascomycota</taxon>
        <taxon>Pezizomycotina</taxon>
        <taxon>Dothideomycetes</taxon>
        <taxon>Dothideomycetes incertae sedis</taxon>
        <taxon>Acrospermales</taxon>
        <taxon>Acrospermaceae</taxon>
        <taxon>Pseudovirgaria</taxon>
    </lineage>
</organism>
<evidence type="ECO:0000313" key="1">
    <source>
        <dbReference type="EMBL" id="KAF2756944.1"/>
    </source>
</evidence>
<name>A0A6A6W4H9_9PEZI</name>
<dbReference type="GeneID" id="54486491"/>
<dbReference type="AlphaFoldDB" id="A0A6A6W4H9"/>
<protein>
    <submittedName>
        <fullName evidence="1">Uncharacterized protein</fullName>
    </submittedName>
</protein>
<gene>
    <name evidence="1" type="ORF">EJ05DRAFT_48531</name>
</gene>
<proteinExistence type="predicted"/>
<keyword evidence="2" id="KW-1185">Reference proteome</keyword>